<sequence>MNYLDKHFIRESQSTQNPGRQYYETMCMRLINQAIGRSIRHAKDYAVVFLLDNRYYRSTIQSQLPKWVQQSIIHQQSNDKQSISLSSSNHHREFLNLSEALEHAKRFFLSNKECLE</sequence>
<dbReference type="InterPro" id="IPR006555">
    <property type="entry name" value="ATP-dep_Helicase_C"/>
</dbReference>
<name>A0A183L6T4_9TREM</name>
<dbReference type="GO" id="GO:0016818">
    <property type="term" value="F:hydrolase activity, acting on acid anhydrides, in phosphorus-containing anhydrides"/>
    <property type="evidence" value="ECO:0007669"/>
    <property type="project" value="InterPro"/>
</dbReference>
<dbReference type="GO" id="GO:0003676">
    <property type="term" value="F:nucleic acid binding"/>
    <property type="evidence" value="ECO:0007669"/>
    <property type="project" value="InterPro"/>
</dbReference>
<evidence type="ECO:0000313" key="4">
    <source>
        <dbReference type="WBParaSite" id="SCUD_0002305601-mRNA-1"/>
    </source>
</evidence>
<evidence type="ECO:0000259" key="1">
    <source>
        <dbReference type="Pfam" id="PF13307"/>
    </source>
</evidence>
<gene>
    <name evidence="2" type="ORF">SCUD_LOCUS23053</name>
</gene>
<dbReference type="GO" id="GO:0034085">
    <property type="term" value="P:establishment of sister chromatid cohesion"/>
    <property type="evidence" value="ECO:0007669"/>
    <property type="project" value="TreeGrafter"/>
</dbReference>
<protein>
    <submittedName>
        <fullName evidence="4">HELICc2 domain-containing protein</fullName>
    </submittedName>
</protein>
<dbReference type="PANTHER" id="PTHR11472:SF41">
    <property type="entry name" value="ATP-DEPENDENT DNA HELICASE DDX11-RELATED"/>
    <property type="match status" value="1"/>
</dbReference>
<reference evidence="4" key="1">
    <citation type="submission" date="2016-06" db="UniProtKB">
        <authorList>
            <consortium name="WormBaseParasite"/>
        </authorList>
    </citation>
    <scope>IDENTIFICATION</scope>
</reference>
<feature type="domain" description="ATP-dependent helicase C-terminal" evidence="1">
    <location>
        <begin position="13"/>
        <end position="70"/>
    </location>
</feature>
<dbReference type="GO" id="GO:0003678">
    <property type="term" value="F:DNA helicase activity"/>
    <property type="evidence" value="ECO:0007669"/>
    <property type="project" value="TreeGrafter"/>
</dbReference>
<dbReference type="Proteomes" id="UP000279833">
    <property type="component" value="Unassembled WGS sequence"/>
</dbReference>
<dbReference type="WBParaSite" id="SCUD_0002305601-mRNA-1">
    <property type="protein sequence ID" value="SCUD_0002305601-mRNA-1"/>
    <property type="gene ID" value="SCUD_0002305601"/>
</dbReference>
<evidence type="ECO:0000313" key="3">
    <source>
        <dbReference type="Proteomes" id="UP000279833"/>
    </source>
</evidence>
<dbReference type="AlphaFoldDB" id="A0A183L6T4"/>
<proteinExistence type="predicted"/>
<evidence type="ECO:0000313" key="2">
    <source>
        <dbReference type="EMBL" id="VDP81190.1"/>
    </source>
</evidence>
<dbReference type="GO" id="GO:0006139">
    <property type="term" value="P:nucleobase-containing compound metabolic process"/>
    <property type="evidence" value="ECO:0007669"/>
    <property type="project" value="InterPro"/>
</dbReference>
<dbReference type="STRING" id="6186.A0A183L6T4"/>
<dbReference type="GO" id="GO:0005524">
    <property type="term" value="F:ATP binding"/>
    <property type="evidence" value="ECO:0007669"/>
    <property type="project" value="InterPro"/>
</dbReference>
<dbReference type="Gene3D" id="3.40.50.300">
    <property type="entry name" value="P-loop containing nucleotide triphosphate hydrolases"/>
    <property type="match status" value="1"/>
</dbReference>
<dbReference type="InterPro" id="IPR027417">
    <property type="entry name" value="P-loop_NTPase"/>
</dbReference>
<keyword evidence="3" id="KW-1185">Reference proteome</keyword>
<dbReference type="InterPro" id="IPR045028">
    <property type="entry name" value="DinG/Rad3-like"/>
</dbReference>
<dbReference type="EMBL" id="UZAK01051816">
    <property type="protein sequence ID" value="VDP81190.1"/>
    <property type="molecule type" value="Genomic_DNA"/>
</dbReference>
<dbReference type="PANTHER" id="PTHR11472">
    <property type="entry name" value="DNA REPAIR DEAD HELICASE RAD3/XP-D SUBFAMILY MEMBER"/>
    <property type="match status" value="1"/>
</dbReference>
<accession>A0A183L6T4</accession>
<reference evidence="2 3" key="2">
    <citation type="submission" date="2018-11" db="EMBL/GenBank/DDBJ databases">
        <authorList>
            <consortium name="Pathogen Informatics"/>
        </authorList>
    </citation>
    <scope>NUCLEOTIDE SEQUENCE [LARGE SCALE GENOMIC DNA]</scope>
    <source>
        <strain evidence="2">Dakar</strain>
        <strain evidence="3">Dakar, Senegal</strain>
    </source>
</reference>
<organism evidence="4">
    <name type="scientific">Schistosoma curassoni</name>
    <dbReference type="NCBI Taxonomy" id="6186"/>
    <lineage>
        <taxon>Eukaryota</taxon>
        <taxon>Metazoa</taxon>
        <taxon>Spiralia</taxon>
        <taxon>Lophotrochozoa</taxon>
        <taxon>Platyhelminthes</taxon>
        <taxon>Trematoda</taxon>
        <taxon>Digenea</taxon>
        <taxon>Strigeidida</taxon>
        <taxon>Schistosomatoidea</taxon>
        <taxon>Schistosomatidae</taxon>
        <taxon>Schistosoma</taxon>
    </lineage>
</organism>
<dbReference type="Pfam" id="PF13307">
    <property type="entry name" value="Helicase_C_2"/>
    <property type="match status" value="1"/>
</dbReference>
<dbReference type="GO" id="GO:0005634">
    <property type="term" value="C:nucleus"/>
    <property type="evidence" value="ECO:0007669"/>
    <property type="project" value="TreeGrafter"/>
</dbReference>